<dbReference type="Pfam" id="PF05140">
    <property type="entry name" value="ResB"/>
    <property type="match status" value="1"/>
</dbReference>
<evidence type="ECO:0000256" key="3">
    <source>
        <dbReference type="ARBA" id="ARBA00022748"/>
    </source>
</evidence>
<evidence type="ECO:0000256" key="1">
    <source>
        <dbReference type="ARBA" id="ARBA00004141"/>
    </source>
</evidence>
<reference evidence="8 9" key="1">
    <citation type="submission" date="2023-07" db="EMBL/GenBank/DDBJ databases">
        <title>Sequencing the genomes of 1000 actinobacteria strains.</title>
        <authorList>
            <person name="Klenk H.-P."/>
        </authorList>
    </citation>
    <scope>NUCLEOTIDE SEQUENCE [LARGE SCALE GENOMIC DNA]</scope>
    <source>
        <strain evidence="8 9">DSM 102162</strain>
    </source>
</reference>
<feature type="transmembrane region" description="Helical" evidence="6">
    <location>
        <begin position="85"/>
        <end position="114"/>
    </location>
</feature>
<name>A0ABT9NCW6_9ACTO</name>
<dbReference type="InterPro" id="IPR007816">
    <property type="entry name" value="ResB-like_domain"/>
</dbReference>
<feature type="transmembrane region" description="Helical" evidence="6">
    <location>
        <begin position="407"/>
        <end position="426"/>
    </location>
</feature>
<protein>
    <submittedName>
        <fullName evidence="8">Cytochrome c biogenesis protein</fullName>
    </submittedName>
</protein>
<feature type="domain" description="ResB-like" evidence="7">
    <location>
        <begin position="35"/>
        <end position="461"/>
    </location>
</feature>
<dbReference type="PANTHER" id="PTHR31566:SF0">
    <property type="entry name" value="CYTOCHROME C BIOGENESIS PROTEIN CCS1, CHLOROPLASTIC"/>
    <property type="match status" value="1"/>
</dbReference>
<keyword evidence="3" id="KW-0201">Cytochrome c-type biogenesis</keyword>
<dbReference type="Proteomes" id="UP001235966">
    <property type="component" value="Unassembled WGS sequence"/>
</dbReference>
<organism evidence="8 9">
    <name type="scientific">Arcanobacterium wilhelmae</name>
    <dbReference type="NCBI Taxonomy" id="1803177"/>
    <lineage>
        <taxon>Bacteria</taxon>
        <taxon>Bacillati</taxon>
        <taxon>Actinomycetota</taxon>
        <taxon>Actinomycetes</taxon>
        <taxon>Actinomycetales</taxon>
        <taxon>Actinomycetaceae</taxon>
        <taxon>Arcanobacterium</taxon>
    </lineage>
</organism>
<evidence type="ECO:0000256" key="2">
    <source>
        <dbReference type="ARBA" id="ARBA00022692"/>
    </source>
</evidence>
<evidence type="ECO:0000313" key="9">
    <source>
        <dbReference type="Proteomes" id="UP001235966"/>
    </source>
</evidence>
<accession>A0ABT9NCW6</accession>
<dbReference type="RefSeq" id="WP_278059710.1">
    <property type="nucleotide sequence ID" value="NZ_CP121247.1"/>
</dbReference>
<dbReference type="EMBL" id="JAUSQW010000001">
    <property type="protein sequence ID" value="MDP9801567.1"/>
    <property type="molecule type" value="Genomic_DNA"/>
</dbReference>
<keyword evidence="5 6" id="KW-0472">Membrane</keyword>
<evidence type="ECO:0000256" key="5">
    <source>
        <dbReference type="ARBA" id="ARBA00023136"/>
    </source>
</evidence>
<keyword evidence="2 6" id="KW-0812">Transmembrane</keyword>
<dbReference type="InterPro" id="IPR023494">
    <property type="entry name" value="Cyt_c_bgen_Ccs1/CcsB/ResB"/>
</dbReference>
<evidence type="ECO:0000256" key="4">
    <source>
        <dbReference type="ARBA" id="ARBA00022989"/>
    </source>
</evidence>
<evidence type="ECO:0000259" key="7">
    <source>
        <dbReference type="Pfam" id="PF05140"/>
    </source>
</evidence>
<sequence length="479" mass="52771">MSDRMDNGPVDGLDGVNFSARQIARAVYAFFYNKRVGLILILIVSVLSLIGVLVPQVSNEVRAHPESWASFLDRVSEVYGGWTRVLAFLGMFTIFSSWVYLGAMVLLCLSIIGCTAHRLPLLYRNAFKPHVNARGSFFERARLREEFSTPATADDIEAALRVQTKRWHGRVLEGRSGEERNFYVDRFRLAPFGTALSHAAFVIIICGFVVSSMTGFRDESFTLTVGMDKEVGHSTGLTARAESFRDTYYDSGKPKDYVTDLVISRGGTQVARQEVRVNSPMTVDGVTFHQASFGISGVLKVEDASGKVVFHDGVPLTSTTSDGNYSFGTVRVDGLDVYVVASASGHQNADIRAGQARLEVYPAGEKTPTATKVVDQGQAEKLGELTYTFEREAQYTGILVKNDPGTWVVWLGAALLAIGTTLTMVWRHHRIWVRITPGEGGGTRVQFASHDKAELGFERQFSQFAHSTVEIIQKDVTNA</sequence>
<evidence type="ECO:0000313" key="8">
    <source>
        <dbReference type="EMBL" id="MDP9801567.1"/>
    </source>
</evidence>
<feature type="transmembrane region" description="Helical" evidence="6">
    <location>
        <begin position="189"/>
        <end position="210"/>
    </location>
</feature>
<dbReference type="PANTHER" id="PTHR31566">
    <property type="entry name" value="CYTOCHROME C BIOGENESIS PROTEIN CCS1, CHLOROPLASTIC"/>
    <property type="match status" value="1"/>
</dbReference>
<keyword evidence="4 6" id="KW-1133">Transmembrane helix</keyword>
<proteinExistence type="predicted"/>
<evidence type="ECO:0000256" key="6">
    <source>
        <dbReference type="SAM" id="Phobius"/>
    </source>
</evidence>
<comment type="subcellular location">
    <subcellularLocation>
        <location evidence="1">Membrane</location>
        <topology evidence="1">Multi-pass membrane protein</topology>
    </subcellularLocation>
</comment>
<keyword evidence="9" id="KW-1185">Reference proteome</keyword>
<comment type="caution">
    <text evidence="8">The sequence shown here is derived from an EMBL/GenBank/DDBJ whole genome shotgun (WGS) entry which is preliminary data.</text>
</comment>
<gene>
    <name evidence="8" type="ORF">J2S49_001643</name>
</gene>
<feature type="transmembrane region" description="Helical" evidence="6">
    <location>
        <begin position="36"/>
        <end position="54"/>
    </location>
</feature>